<dbReference type="OrthoDB" id="2143260at2"/>
<gene>
    <name evidence="4" type="ORF">FB390_5524</name>
</gene>
<evidence type="ECO:0000256" key="1">
    <source>
        <dbReference type="ARBA" id="ARBA00009129"/>
    </source>
</evidence>
<feature type="region of interest" description="Disordered" evidence="2">
    <location>
        <begin position="30"/>
        <end position="62"/>
    </location>
</feature>
<dbReference type="Pfam" id="PF05532">
    <property type="entry name" value="CsbD"/>
    <property type="match status" value="1"/>
</dbReference>
<evidence type="ECO:0000313" key="5">
    <source>
        <dbReference type="Proteomes" id="UP000316331"/>
    </source>
</evidence>
<keyword evidence="5" id="KW-1185">Reference proteome</keyword>
<feature type="domain" description="CsbD-like" evidence="3">
    <location>
        <begin position="11"/>
        <end position="61"/>
    </location>
</feature>
<proteinExistence type="inferred from homology"/>
<dbReference type="AlphaFoldDB" id="A0A543EUX6"/>
<dbReference type="Proteomes" id="UP000316331">
    <property type="component" value="Unassembled WGS sequence"/>
</dbReference>
<accession>A0A543EUX6</accession>
<dbReference type="SUPFAM" id="SSF69047">
    <property type="entry name" value="Hypothetical protein YjbJ"/>
    <property type="match status" value="1"/>
</dbReference>
<sequence>MNADNSRRNGRFDHRIQAARGRVKKFFGRATDNPRLESEGRRDQFRGNMKQAANKVRDAFRR</sequence>
<evidence type="ECO:0000313" key="4">
    <source>
        <dbReference type="EMBL" id="TQM25376.1"/>
    </source>
</evidence>
<comment type="similarity">
    <text evidence="1">Belongs to the UPF0337 (CsbD) family.</text>
</comment>
<feature type="compositionally biased region" description="Basic and acidic residues" evidence="2">
    <location>
        <begin position="32"/>
        <end position="45"/>
    </location>
</feature>
<dbReference type="Gene3D" id="1.10.1470.10">
    <property type="entry name" value="YjbJ"/>
    <property type="match status" value="1"/>
</dbReference>
<protein>
    <submittedName>
        <fullName evidence="4">Uncharacterized protein YjbJ (UPF0337 family)</fullName>
    </submittedName>
</protein>
<evidence type="ECO:0000259" key="3">
    <source>
        <dbReference type="Pfam" id="PF05532"/>
    </source>
</evidence>
<organism evidence="4 5">
    <name type="scientific">Nocardia bhagyanarayanae</name>
    <dbReference type="NCBI Taxonomy" id="1215925"/>
    <lineage>
        <taxon>Bacteria</taxon>
        <taxon>Bacillati</taxon>
        <taxon>Actinomycetota</taxon>
        <taxon>Actinomycetes</taxon>
        <taxon>Mycobacteriales</taxon>
        <taxon>Nocardiaceae</taxon>
        <taxon>Nocardia</taxon>
    </lineage>
</organism>
<dbReference type="EMBL" id="VFPG01000002">
    <property type="protein sequence ID" value="TQM25376.1"/>
    <property type="molecule type" value="Genomic_DNA"/>
</dbReference>
<evidence type="ECO:0000256" key="2">
    <source>
        <dbReference type="SAM" id="MobiDB-lite"/>
    </source>
</evidence>
<comment type="caution">
    <text evidence="4">The sequence shown here is derived from an EMBL/GenBank/DDBJ whole genome shotgun (WGS) entry which is preliminary data.</text>
</comment>
<reference evidence="4 5" key="1">
    <citation type="submission" date="2019-06" db="EMBL/GenBank/DDBJ databases">
        <title>Sequencing the genomes of 1000 actinobacteria strains.</title>
        <authorList>
            <person name="Klenk H.-P."/>
        </authorList>
    </citation>
    <scope>NUCLEOTIDE SEQUENCE [LARGE SCALE GENOMIC DNA]</scope>
    <source>
        <strain evidence="4 5">DSM 103495</strain>
    </source>
</reference>
<name>A0A543EUX6_9NOCA</name>
<dbReference type="RefSeq" id="WP_141812105.1">
    <property type="nucleotide sequence ID" value="NZ_VFPG01000002.1"/>
</dbReference>
<dbReference type="InterPro" id="IPR008462">
    <property type="entry name" value="CsbD"/>
</dbReference>
<dbReference type="InterPro" id="IPR036629">
    <property type="entry name" value="YjbJ_sf"/>
</dbReference>